<feature type="signal peptide" evidence="1">
    <location>
        <begin position="1"/>
        <end position="25"/>
    </location>
</feature>
<comment type="caution">
    <text evidence="3">The sequence shown here is derived from an EMBL/GenBank/DDBJ whole genome shotgun (WGS) entry which is preliminary data.</text>
</comment>
<dbReference type="InterPro" id="IPR007055">
    <property type="entry name" value="BON_dom"/>
</dbReference>
<dbReference type="PROSITE" id="PS50914">
    <property type="entry name" value="BON"/>
    <property type="match status" value="1"/>
</dbReference>
<dbReference type="EMBL" id="ASHL01000001">
    <property type="protein sequence ID" value="EPD14246.1"/>
    <property type="molecule type" value="Genomic_DNA"/>
</dbReference>
<keyword evidence="1" id="KW-0732">Signal</keyword>
<evidence type="ECO:0000256" key="1">
    <source>
        <dbReference type="SAM" id="SignalP"/>
    </source>
</evidence>
<evidence type="ECO:0000313" key="3">
    <source>
        <dbReference type="EMBL" id="EPD14246.1"/>
    </source>
</evidence>
<dbReference type="AlphaFoldDB" id="A0AB33Z5K2"/>
<dbReference type="PANTHER" id="PTHR34606">
    <property type="entry name" value="BON DOMAIN-CONTAINING PROTEIN"/>
    <property type="match status" value="1"/>
</dbReference>
<sequence>MFFKKAFIVPALLSIVLLSGCAAVAVGTATTGAAVVHDRRTTGTVIDDQTIELKALGVLYGVDNIRINTHVNAICYNGILLLTGEAPTESLRNDIANRLRKIPKVRKVHNEILIAAPSSLVSRSSDGLITSKAKVALFSLNKIKGFDPTRVKIVSENGVVYLLGILKQHEVTPVIETVRRVGGVQRVVKLFEITD</sequence>
<feature type="domain" description="BON" evidence="2">
    <location>
        <begin position="47"/>
        <end position="116"/>
    </location>
</feature>
<accession>A0AB33Z5K2</accession>
<dbReference type="PROSITE" id="PS51257">
    <property type="entry name" value="PROKAR_LIPOPROTEIN"/>
    <property type="match status" value="1"/>
</dbReference>
<dbReference type="PANTHER" id="PTHR34606:SF4">
    <property type="entry name" value="OUTER MEMBRANE LIPOPROTEIN DOLP"/>
    <property type="match status" value="1"/>
</dbReference>
<evidence type="ECO:0000313" key="4">
    <source>
        <dbReference type="Proteomes" id="UP000015462"/>
    </source>
</evidence>
<keyword evidence="4" id="KW-1185">Reference proteome</keyword>
<evidence type="ECO:0000259" key="2">
    <source>
        <dbReference type="PROSITE" id="PS50914"/>
    </source>
</evidence>
<reference evidence="3 4" key="1">
    <citation type="journal article" date="2013" name="Genome Announc.">
        <title>Genome Sequence of the Pyrene- and Fluoranthene-Degrading Bacterium Cycloclasticus sp. Strain PY97M.</title>
        <authorList>
            <person name="Cui Z."/>
            <person name="Xu G."/>
            <person name="Li Q."/>
            <person name="Gao W."/>
            <person name="Zheng L."/>
        </authorList>
    </citation>
    <scope>NUCLEOTIDE SEQUENCE [LARGE SCALE GENOMIC DNA]</scope>
    <source>
        <strain evidence="3 4">PY97M</strain>
    </source>
</reference>
<dbReference type="InterPro" id="IPR051686">
    <property type="entry name" value="Lipoprotein_DolP"/>
</dbReference>
<feature type="chain" id="PRO_5044334081" evidence="1">
    <location>
        <begin position="26"/>
        <end position="195"/>
    </location>
</feature>
<dbReference type="Pfam" id="PF04972">
    <property type="entry name" value="BON"/>
    <property type="match status" value="2"/>
</dbReference>
<protein>
    <submittedName>
        <fullName evidence="3">Phospholipid-binding domain family protein</fullName>
    </submittedName>
</protein>
<name>A0AB33Z5K2_9GAMM</name>
<gene>
    <name evidence="3" type="ORF">L196_02075</name>
</gene>
<proteinExistence type="predicted"/>
<dbReference type="Proteomes" id="UP000015462">
    <property type="component" value="Unassembled WGS sequence"/>
</dbReference>
<dbReference type="RefSeq" id="WP_016389782.1">
    <property type="nucleotide sequence ID" value="NZ_KE646805.1"/>
</dbReference>
<organism evidence="3 4">
    <name type="scientific">Cycloclasticus pugetii</name>
    <dbReference type="NCBI Taxonomy" id="34068"/>
    <lineage>
        <taxon>Bacteria</taxon>
        <taxon>Pseudomonadati</taxon>
        <taxon>Pseudomonadota</taxon>
        <taxon>Gammaproteobacteria</taxon>
        <taxon>Thiotrichales</taxon>
        <taxon>Piscirickettsiaceae</taxon>
        <taxon>Cycloclasticus</taxon>
    </lineage>
</organism>